<dbReference type="PANTHER" id="PTHR20908">
    <property type="entry name" value="LD15586P"/>
    <property type="match status" value="1"/>
</dbReference>
<comment type="caution">
    <text evidence="1">The sequence shown here is derived from an EMBL/GenBank/DDBJ whole genome shotgun (WGS) entry which is preliminary data.</text>
</comment>
<evidence type="ECO:0000313" key="2">
    <source>
        <dbReference type="Proteomes" id="UP000230750"/>
    </source>
</evidence>
<sequence>MRPALYQHWKKIFHPTSINCLSSSRPVPSVQNSSGFLKAAVSREQNRHMASMAPLERKVSKVTQHLIYHQYHPEETERGKTPIVLFLPWITVTGKSARRFEDVYAHRGFNVLTVWNEVKYFVWPKSAFSLSKEVLEYLQAEVDCDLVVHGMSIGAYLYTMIVMAALQNPQHTSYLRDHVKGNIFDSIVCGGVKQMALGVSKTVANNVALEKLIQGTILTYFNLTKSHTVDLYNDAIQLFYDNPFLTSSLLLYSTVDRMSDPKTVESIARAWEDRGIQVMLQKWTDSKHVELMKDHTVEYIECLDEYLAYIKMGNRVHSPLMAKL</sequence>
<dbReference type="GO" id="GO:0017171">
    <property type="term" value="F:serine hydrolase activity"/>
    <property type="evidence" value="ECO:0007669"/>
    <property type="project" value="TreeGrafter"/>
</dbReference>
<proteinExistence type="predicted"/>
<keyword evidence="2" id="KW-1185">Reference proteome</keyword>
<dbReference type="Gene3D" id="3.40.50.1820">
    <property type="entry name" value="alpha/beta hydrolase"/>
    <property type="match status" value="1"/>
</dbReference>
<dbReference type="EMBL" id="MRZV01001217">
    <property type="protein sequence ID" value="PIK39637.1"/>
    <property type="molecule type" value="Genomic_DNA"/>
</dbReference>
<name>A0A2G8JV40_STIJA</name>
<evidence type="ECO:0000313" key="1">
    <source>
        <dbReference type="EMBL" id="PIK39637.1"/>
    </source>
</evidence>
<dbReference type="SUPFAM" id="SSF53474">
    <property type="entry name" value="alpha/beta-Hydrolases"/>
    <property type="match status" value="1"/>
</dbReference>
<reference evidence="1 2" key="1">
    <citation type="journal article" date="2017" name="PLoS Biol.">
        <title>The sea cucumber genome provides insights into morphological evolution and visceral regeneration.</title>
        <authorList>
            <person name="Zhang X."/>
            <person name="Sun L."/>
            <person name="Yuan J."/>
            <person name="Sun Y."/>
            <person name="Gao Y."/>
            <person name="Zhang L."/>
            <person name="Li S."/>
            <person name="Dai H."/>
            <person name="Hamel J.F."/>
            <person name="Liu C."/>
            <person name="Yu Y."/>
            <person name="Liu S."/>
            <person name="Lin W."/>
            <person name="Guo K."/>
            <person name="Jin S."/>
            <person name="Xu P."/>
            <person name="Storey K.B."/>
            <person name="Huan P."/>
            <person name="Zhang T."/>
            <person name="Zhou Y."/>
            <person name="Zhang J."/>
            <person name="Lin C."/>
            <person name="Li X."/>
            <person name="Xing L."/>
            <person name="Huo D."/>
            <person name="Sun M."/>
            <person name="Wang L."/>
            <person name="Mercier A."/>
            <person name="Li F."/>
            <person name="Yang H."/>
            <person name="Xiang J."/>
        </authorList>
    </citation>
    <scope>NUCLEOTIDE SEQUENCE [LARGE SCALE GENOMIC DNA]</scope>
    <source>
        <strain evidence="1">Shaxun</strain>
        <tissue evidence="1">Muscle</tissue>
    </source>
</reference>
<dbReference type="OrthoDB" id="77878at2759"/>
<dbReference type="PANTHER" id="PTHR20908:SF4">
    <property type="entry name" value="SI:DKEY-5I3.5"/>
    <property type="match status" value="1"/>
</dbReference>
<organism evidence="1 2">
    <name type="scientific">Stichopus japonicus</name>
    <name type="common">Sea cucumber</name>
    <dbReference type="NCBI Taxonomy" id="307972"/>
    <lineage>
        <taxon>Eukaryota</taxon>
        <taxon>Metazoa</taxon>
        <taxon>Echinodermata</taxon>
        <taxon>Eleutherozoa</taxon>
        <taxon>Echinozoa</taxon>
        <taxon>Holothuroidea</taxon>
        <taxon>Aspidochirotacea</taxon>
        <taxon>Aspidochirotida</taxon>
        <taxon>Stichopodidae</taxon>
        <taxon>Apostichopus</taxon>
    </lineage>
</organism>
<dbReference type="InterPro" id="IPR029058">
    <property type="entry name" value="AB_hydrolase_fold"/>
</dbReference>
<dbReference type="Pfam" id="PF05705">
    <property type="entry name" value="DUF829"/>
    <property type="match status" value="1"/>
</dbReference>
<accession>A0A2G8JV40</accession>
<dbReference type="InterPro" id="IPR008547">
    <property type="entry name" value="DUF829_TMEM53"/>
</dbReference>
<dbReference type="AlphaFoldDB" id="A0A2G8JV40"/>
<dbReference type="Proteomes" id="UP000230750">
    <property type="component" value="Unassembled WGS sequence"/>
</dbReference>
<protein>
    <submittedName>
        <fullName evidence="1">Uncharacterized protein</fullName>
    </submittedName>
</protein>
<gene>
    <name evidence="1" type="ORF">BSL78_23514</name>
</gene>